<accession>A0A4S1E199</accession>
<evidence type="ECO:0000259" key="13">
    <source>
        <dbReference type="Pfam" id="PF07715"/>
    </source>
</evidence>
<feature type="domain" description="TonB-dependent receptor plug" evidence="13">
    <location>
        <begin position="121"/>
        <end position="227"/>
    </location>
</feature>
<evidence type="ECO:0000313" key="15">
    <source>
        <dbReference type="Proteomes" id="UP000307602"/>
    </source>
</evidence>
<dbReference type="InterPro" id="IPR037066">
    <property type="entry name" value="Plug_dom_sf"/>
</dbReference>
<evidence type="ECO:0000256" key="1">
    <source>
        <dbReference type="ARBA" id="ARBA00004571"/>
    </source>
</evidence>
<evidence type="ECO:0000256" key="8">
    <source>
        <dbReference type="PROSITE-ProRule" id="PRU01360"/>
    </source>
</evidence>
<evidence type="ECO:0000256" key="9">
    <source>
        <dbReference type="RuleBase" id="RU003357"/>
    </source>
</evidence>
<keyword evidence="15" id="KW-1185">Reference proteome</keyword>
<name>A0A4S1E199_9FLAO</name>
<dbReference type="PROSITE" id="PS52016">
    <property type="entry name" value="TONB_DEPENDENT_REC_3"/>
    <property type="match status" value="1"/>
</dbReference>
<feature type="chain" id="PRO_5020430795" evidence="11">
    <location>
        <begin position="30"/>
        <end position="1011"/>
    </location>
</feature>
<evidence type="ECO:0000256" key="3">
    <source>
        <dbReference type="ARBA" id="ARBA00022452"/>
    </source>
</evidence>
<evidence type="ECO:0000256" key="2">
    <source>
        <dbReference type="ARBA" id="ARBA00022448"/>
    </source>
</evidence>
<dbReference type="SUPFAM" id="SSF49464">
    <property type="entry name" value="Carboxypeptidase regulatory domain-like"/>
    <property type="match status" value="1"/>
</dbReference>
<dbReference type="NCBIfam" id="TIGR04057">
    <property type="entry name" value="SusC_RagA_signa"/>
    <property type="match status" value="1"/>
</dbReference>
<organism evidence="14 15">
    <name type="scientific">Flavivirga rizhaonensis</name>
    <dbReference type="NCBI Taxonomy" id="2559571"/>
    <lineage>
        <taxon>Bacteria</taxon>
        <taxon>Pseudomonadati</taxon>
        <taxon>Bacteroidota</taxon>
        <taxon>Flavobacteriia</taxon>
        <taxon>Flavobacteriales</taxon>
        <taxon>Flavobacteriaceae</taxon>
        <taxon>Flavivirga</taxon>
    </lineage>
</organism>
<dbReference type="Proteomes" id="UP000307602">
    <property type="component" value="Unassembled WGS sequence"/>
</dbReference>
<evidence type="ECO:0000256" key="6">
    <source>
        <dbReference type="ARBA" id="ARBA00023136"/>
    </source>
</evidence>
<evidence type="ECO:0000256" key="5">
    <source>
        <dbReference type="ARBA" id="ARBA00023077"/>
    </source>
</evidence>
<gene>
    <name evidence="14" type="ORF">EM932_02315</name>
</gene>
<comment type="similarity">
    <text evidence="8 9">Belongs to the TonB-dependent receptor family.</text>
</comment>
<feature type="compositionally biased region" description="Polar residues" evidence="10">
    <location>
        <begin position="965"/>
        <end position="979"/>
    </location>
</feature>
<keyword evidence="11" id="KW-0732">Signal</keyword>
<evidence type="ECO:0000256" key="10">
    <source>
        <dbReference type="SAM" id="MobiDB-lite"/>
    </source>
</evidence>
<keyword evidence="6 8" id="KW-0472">Membrane</keyword>
<dbReference type="EMBL" id="SRSO01000002">
    <property type="protein sequence ID" value="TGV04376.1"/>
    <property type="molecule type" value="Genomic_DNA"/>
</dbReference>
<feature type="region of interest" description="Disordered" evidence="10">
    <location>
        <begin position="959"/>
        <end position="993"/>
    </location>
</feature>
<sequence length="1011" mass="109286">MVKQLFFKLKQKCFFSILFLAFTVFQVHAQQNISGEVVDENDVGIPGANVIVKGTTTGSVTDFDGNFSISASPTDVLVISYLGYITQSITVGNQTSIKVTLVQDTAQLDEIVVIGYGTAKKSDVTGAVSQITAKSYEDQPLSRVEEALQGRAAGVTVAKSSGAPGAAIKVRVRGSNSITGNNAPLVVVDGIIGGDLSSLNPNDIASMDVLKDASATAIYGSRGSNGVILVTTKKGSGESKISLDFFTGISTVPNLIPTLNAADFAKIENLRRIRSGGNEIFTDSEISGFENTGGTNYQDLLFQTGITNNLQLSANGSEGKIRYFLSGNYVNQEGIVINTGYEKYSIRANTNAKINDKLKIGLNLFASRAETKNDIDIFGRFQGSEIIKALTWDPTTPLFDENGEYNNYSNKGLASLNYNPIANLNRSKILFINDRLDTNFNLNYNFTDNLSYTLVAGVSIINSQTEKYTTEPPLSDANFSANKVTTHQISNILTWNKIFNKHNIKLTGVYEFSGTKNRYNSFGSKDLTLSNGFYQANLGTPSILNFFSEGAIQSYMGRGEYIFDQKLFLTATVRIDESSVFRPGKRTGTFPSVALAYSLNDLIENVKAFNELKIRVGWGQVGNQSVNPYTTFPTNGAGSQYSFDGSSPTPGSSPIGYGNPELTWETTTQKNIGVDLAFFSGRANLSVDYFNKNTTDLLLKVPVPDTNGGGTILKNIGEVENKGLDIALSGSIIENDNFNWNSTLSISHVKNKVLDLGGEQSIEGGFNSTDGQSRIWNVVEIGKPLGQFQGYTFLGTWKTSEAAEAAVLGQIPGNAKYLRDSNGDYVVSAIGNGTPTFLWGFNNTVTYKNWDLNVFLQGVHGFDVYNTVKGAIVGGTGNHRSFLAVEQLNQWTPTNETEIPAGGQNEYGSSRYVEDGSFIRLSNLTIGYNFKDILGLNSLKVYAGGQNLFLITDYSGYDPEHTSRPSDSTGNSFDNSGNPSDDGANVDVAAGIDTGSYPNPRTVTLGVKIDF</sequence>
<feature type="signal peptide" evidence="11">
    <location>
        <begin position="1"/>
        <end position="29"/>
    </location>
</feature>
<protein>
    <submittedName>
        <fullName evidence="14">TonB-dependent receptor</fullName>
    </submittedName>
</protein>
<dbReference type="InterPro" id="IPR008969">
    <property type="entry name" value="CarboxyPept-like_regulatory"/>
</dbReference>
<comment type="caution">
    <text evidence="14">The sequence shown here is derived from an EMBL/GenBank/DDBJ whole genome shotgun (WGS) entry which is preliminary data.</text>
</comment>
<dbReference type="InterPro" id="IPR039426">
    <property type="entry name" value="TonB-dep_rcpt-like"/>
</dbReference>
<dbReference type="FunFam" id="2.170.130.10:FF:000008">
    <property type="entry name" value="SusC/RagA family TonB-linked outer membrane protein"/>
    <property type="match status" value="1"/>
</dbReference>
<keyword evidence="7 8" id="KW-0998">Cell outer membrane</keyword>
<evidence type="ECO:0000259" key="12">
    <source>
        <dbReference type="Pfam" id="PF00593"/>
    </source>
</evidence>
<dbReference type="SUPFAM" id="SSF56935">
    <property type="entry name" value="Porins"/>
    <property type="match status" value="1"/>
</dbReference>
<dbReference type="InterPro" id="IPR012910">
    <property type="entry name" value="Plug_dom"/>
</dbReference>
<evidence type="ECO:0000256" key="7">
    <source>
        <dbReference type="ARBA" id="ARBA00023237"/>
    </source>
</evidence>
<keyword evidence="5 9" id="KW-0798">TonB box</keyword>
<dbReference type="InterPro" id="IPR036942">
    <property type="entry name" value="Beta-barrel_TonB_sf"/>
</dbReference>
<dbReference type="OrthoDB" id="9768177at2"/>
<dbReference type="Pfam" id="PF00593">
    <property type="entry name" value="TonB_dep_Rec_b-barrel"/>
    <property type="match status" value="1"/>
</dbReference>
<keyword evidence="2 8" id="KW-0813">Transport</keyword>
<reference evidence="14 15" key="1">
    <citation type="submission" date="2019-04" db="EMBL/GenBank/DDBJ databases">
        <authorList>
            <person name="Liu A."/>
        </authorList>
    </citation>
    <scope>NUCLEOTIDE SEQUENCE [LARGE SCALE GENOMIC DNA]</scope>
    <source>
        <strain evidence="14 15">RZ03</strain>
    </source>
</reference>
<evidence type="ECO:0000313" key="14">
    <source>
        <dbReference type="EMBL" id="TGV04376.1"/>
    </source>
</evidence>
<dbReference type="InterPro" id="IPR023996">
    <property type="entry name" value="TonB-dep_OMP_SusC/RagA"/>
</dbReference>
<dbReference type="Gene3D" id="2.170.130.10">
    <property type="entry name" value="TonB-dependent receptor, plug domain"/>
    <property type="match status" value="1"/>
</dbReference>
<feature type="domain" description="TonB-dependent receptor-like beta-barrel" evidence="12">
    <location>
        <begin position="392"/>
        <end position="948"/>
    </location>
</feature>
<dbReference type="NCBIfam" id="TIGR04056">
    <property type="entry name" value="OMP_RagA_SusC"/>
    <property type="match status" value="1"/>
</dbReference>
<keyword evidence="4 8" id="KW-0812">Transmembrane</keyword>
<proteinExistence type="inferred from homology"/>
<keyword evidence="3 8" id="KW-1134">Transmembrane beta strand</keyword>
<dbReference type="InterPro" id="IPR023997">
    <property type="entry name" value="TonB-dep_OMP_SusC/RagA_CS"/>
</dbReference>
<dbReference type="Gene3D" id="2.60.40.1120">
    <property type="entry name" value="Carboxypeptidase-like, regulatory domain"/>
    <property type="match status" value="1"/>
</dbReference>
<dbReference type="GO" id="GO:0009279">
    <property type="term" value="C:cell outer membrane"/>
    <property type="evidence" value="ECO:0007669"/>
    <property type="project" value="UniProtKB-SubCell"/>
</dbReference>
<dbReference type="FunFam" id="2.60.40.1120:FF:000003">
    <property type="entry name" value="Outer membrane protein Omp121"/>
    <property type="match status" value="1"/>
</dbReference>
<dbReference type="Gene3D" id="2.40.170.20">
    <property type="entry name" value="TonB-dependent receptor, beta-barrel domain"/>
    <property type="match status" value="1"/>
</dbReference>
<dbReference type="RefSeq" id="WP_135875084.1">
    <property type="nucleotide sequence ID" value="NZ_SRSO01000002.1"/>
</dbReference>
<dbReference type="AlphaFoldDB" id="A0A4S1E199"/>
<evidence type="ECO:0000256" key="4">
    <source>
        <dbReference type="ARBA" id="ARBA00022692"/>
    </source>
</evidence>
<keyword evidence="14" id="KW-0675">Receptor</keyword>
<dbReference type="InterPro" id="IPR000531">
    <property type="entry name" value="Beta-barrel_TonB"/>
</dbReference>
<dbReference type="Pfam" id="PF13715">
    <property type="entry name" value="CarbopepD_reg_2"/>
    <property type="match status" value="1"/>
</dbReference>
<evidence type="ECO:0000256" key="11">
    <source>
        <dbReference type="SAM" id="SignalP"/>
    </source>
</evidence>
<comment type="subcellular location">
    <subcellularLocation>
        <location evidence="1 8">Cell outer membrane</location>
        <topology evidence="1 8">Multi-pass membrane protein</topology>
    </subcellularLocation>
</comment>
<dbReference type="Pfam" id="PF07715">
    <property type="entry name" value="Plug"/>
    <property type="match status" value="1"/>
</dbReference>